<keyword evidence="2" id="KW-1185">Reference proteome</keyword>
<accession>A0A1T4UIR3</accession>
<dbReference type="OrthoDB" id="328972at2"/>
<evidence type="ECO:0000313" key="2">
    <source>
        <dbReference type="Proteomes" id="UP000190162"/>
    </source>
</evidence>
<evidence type="ECO:0000313" key="1">
    <source>
        <dbReference type="EMBL" id="SKA52438.1"/>
    </source>
</evidence>
<sequence length="133" mass="15194">MDCAVSEKLMCYPPSVRASLTLIRKHIFDVAEKLDKDVEESLKWGQLSYVVKGGTAIRLDWDDNNPAYLIILFHCQTQMIETLREVMPESFVYKGNRAALLDLQHDIPLSELQTCIEVAFTYKARKGLFLLGL</sequence>
<protein>
    <recommendedName>
        <fullName evidence="3">YdhG-like domain-containing protein</fullName>
    </recommendedName>
</protein>
<evidence type="ECO:0008006" key="3">
    <source>
        <dbReference type="Google" id="ProtNLM"/>
    </source>
</evidence>
<dbReference type="AlphaFoldDB" id="A0A1T4UIR3"/>
<dbReference type="Proteomes" id="UP000190162">
    <property type="component" value="Unassembled WGS sequence"/>
</dbReference>
<dbReference type="SUPFAM" id="SSF159888">
    <property type="entry name" value="YdhG-like"/>
    <property type="match status" value="1"/>
</dbReference>
<dbReference type="RefSeq" id="WP_078752213.1">
    <property type="nucleotide sequence ID" value="NZ_FUXU01000017.1"/>
</dbReference>
<dbReference type="EMBL" id="FUXU01000017">
    <property type="protein sequence ID" value="SKA52438.1"/>
    <property type="molecule type" value="Genomic_DNA"/>
</dbReference>
<reference evidence="2" key="1">
    <citation type="submission" date="2017-02" db="EMBL/GenBank/DDBJ databases">
        <authorList>
            <person name="Varghese N."/>
            <person name="Submissions S."/>
        </authorList>
    </citation>
    <scope>NUCLEOTIDE SEQUENCE [LARGE SCALE GENOMIC DNA]</scope>
    <source>
        <strain evidence="2">DSM 22720</strain>
    </source>
</reference>
<proteinExistence type="predicted"/>
<name>A0A1T4UIR3_9GAMM</name>
<organism evidence="1 2">
    <name type="scientific">Enterovibrio nigricans DSM 22720</name>
    <dbReference type="NCBI Taxonomy" id="1121868"/>
    <lineage>
        <taxon>Bacteria</taxon>
        <taxon>Pseudomonadati</taxon>
        <taxon>Pseudomonadota</taxon>
        <taxon>Gammaproteobacteria</taxon>
        <taxon>Vibrionales</taxon>
        <taxon>Vibrionaceae</taxon>
        <taxon>Enterovibrio</taxon>
    </lineage>
</organism>
<gene>
    <name evidence="1" type="ORF">SAMN02745132_01818</name>
</gene>